<organism evidence="2 3">
    <name type="scientific">Actinomadura pelletieri DSM 43383</name>
    <dbReference type="NCBI Taxonomy" id="1120940"/>
    <lineage>
        <taxon>Bacteria</taxon>
        <taxon>Bacillati</taxon>
        <taxon>Actinomycetota</taxon>
        <taxon>Actinomycetes</taxon>
        <taxon>Streptosporangiales</taxon>
        <taxon>Thermomonosporaceae</taxon>
        <taxon>Actinomadura</taxon>
    </lineage>
</organism>
<dbReference type="AlphaFoldDB" id="A0A495QYH3"/>
<reference evidence="2 3" key="1">
    <citation type="submission" date="2018-10" db="EMBL/GenBank/DDBJ databases">
        <title>Genomic Encyclopedia of Archaeal and Bacterial Type Strains, Phase II (KMG-II): from individual species to whole genera.</title>
        <authorList>
            <person name="Goeker M."/>
        </authorList>
    </citation>
    <scope>NUCLEOTIDE SEQUENCE [LARGE SCALE GENOMIC DNA]</scope>
    <source>
        <strain evidence="2 3">DSM 43383</strain>
    </source>
</reference>
<evidence type="ECO:0000313" key="2">
    <source>
        <dbReference type="EMBL" id="RKS79172.1"/>
    </source>
</evidence>
<dbReference type="EMBL" id="RBWU01000001">
    <property type="protein sequence ID" value="RKS79172.1"/>
    <property type="molecule type" value="Genomic_DNA"/>
</dbReference>
<feature type="region of interest" description="Disordered" evidence="1">
    <location>
        <begin position="25"/>
        <end position="63"/>
    </location>
</feature>
<feature type="compositionally biased region" description="Low complexity" evidence="1">
    <location>
        <begin position="174"/>
        <end position="190"/>
    </location>
</feature>
<name>A0A495QYH3_9ACTN</name>
<evidence type="ECO:0000313" key="3">
    <source>
        <dbReference type="Proteomes" id="UP000274601"/>
    </source>
</evidence>
<keyword evidence="3" id="KW-1185">Reference proteome</keyword>
<sequence length="234" mass="24178">MGSRLSLECDGVVLAAAKSTARSCWTPSARQPLQKRHAQPSSTAQGRRRQVAASPRGGSLKGCGSRGSVVITPAACCKVGSRLSLECGGVVLAAAESTARSCWTPFARQPLQKRHAQPSSPAQGRRRQVAASPRGGSLKGCGGRGSVVLTLAPGVRGWVRVSVWRVAGWSWPLQSPRRGVAGRRPPAGRAQQCSAAREDGDRAQRGRAAGSLGMRRSRRGGVGGGGVAEGVGLS</sequence>
<feature type="region of interest" description="Disordered" evidence="1">
    <location>
        <begin position="110"/>
        <end position="138"/>
    </location>
</feature>
<comment type="caution">
    <text evidence="2">The sequence shown here is derived from an EMBL/GenBank/DDBJ whole genome shotgun (WGS) entry which is preliminary data.</text>
</comment>
<feature type="compositionally biased region" description="Gly residues" evidence="1">
    <location>
        <begin position="220"/>
        <end position="234"/>
    </location>
</feature>
<evidence type="ECO:0000256" key="1">
    <source>
        <dbReference type="SAM" id="MobiDB-lite"/>
    </source>
</evidence>
<gene>
    <name evidence="2" type="ORF">BZB76_0615</name>
</gene>
<proteinExistence type="predicted"/>
<protein>
    <submittedName>
        <fullName evidence="2">Uncharacterized protein</fullName>
    </submittedName>
</protein>
<accession>A0A495QYH3</accession>
<dbReference type="Proteomes" id="UP000274601">
    <property type="component" value="Unassembled WGS sequence"/>
</dbReference>
<feature type="region of interest" description="Disordered" evidence="1">
    <location>
        <begin position="174"/>
        <end position="234"/>
    </location>
</feature>